<dbReference type="InterPro" id="IPR000462">
    <property type="entry name" value="CDP-OH_P_trans"/>
</dbReference>
<evidence type="ECO:0000256" key="2">
    <source>
        <dbReference type="RuleBase" id="RU003750"/>
    </source>
</evidence>
<dbReference type="Pfam" id="PF01066">
    <property type="entry name" value="CDP-OH_P_transf"/>
    <property type="match status" value="1"/>
</dbReference>
<keyword evidence="5" id="KW-1185">Reference proteome</keyword>
<dbReference type="InterPro" id="IPR043130">
    <property type="entry name" value="CDP-OH_PTrfase_TM_dom"/>
</dbReference>
<evidence type="ECO:0000256" key="3">
    <source>
        <dbReference type="SAM" id="Phobius"/>
    </source>
</evidence>
<feature type="transmembrane region" description="Helical" evidence="3">
    <location>
        <begin position="46"/>
        <end position="65"/>
    </location>
</feature>
<dbReference type="AlphaFoldDB" id="M1XNN0"/>
<protein>
    <submittedName>
        <fullName evidence="4">CDP-alcohol 1-archaetidyltransferase</fullName>
        <ecNumber evidence="4">2.7.8.-</ecNumber>
    </submittedName>
</protein>
<gene>
    <name evidence="4" type="primary">pgsA1</name>
    <name evidence="4" type="ordered locus">Nmlp_1332</name>
</gene>
<dbReference type="GO" id="GO:0016020">
    <property type="term" value="C:membrane"/>
    <property type="evidence" value="ECO:0007669"/>
    <property type="project" value="InterPro"/>
</dbReference>
<name>M1XNN0_NATM8</name>
<comment type="similarity">
    <text evidence="2">Belongs to the CDP-alcohol phosphatidyltransferase class-I family.</text>
</comment>
<dbReference type="EC" id="2.7.8.-" evidence="4"/>
<proteinExistence type="inferred from homology"/>
<dbReference type="STRING" id="268739.Nmlp_1332"/>
<dbReference type="OrthoDB" id="331608at2157"/>
<keyword evidence="3" id="KW-0472">Membrane</keyword>
<dbReference type="PROSITE" id="PS00379">
    <property type="entry name" value="CDP_ALCOHOL_P_TRANSF"/>
    <property type="match status" value="1"/>
</dbReference>
<dbReference type="RefSeq" id="WP_015408387.1">
    <property type="nucleotide sequence ID" value="NC_020388.1"/>
</dbReference>
<dbReference type="GeneID" id="14650650"/>
<dbReference type="GO" id="GO:0016780">
    <property type="term" value="F:phosphotransferase activity, for other substituted phosphate groups"/>
    <property type="evidence" value="ECO:0007669"/>
    <property type="project" value="InterPro"/>
</dbReference>
<sequence>MTDFGRDRPVHPGLGIGLPLLAAVSLAAALHWALPSGPTGRWGLSPAVVAGLCWAGQLWYVGYSLDSTRPADGIRCLFGLANAMTLLRGTLYAVAAGFAVLPPDTGLAWVPALCYGAGVVLDKLDGVVARSVGRETDLGERLDVAFDTFGFVAAPVVAVSWGLLPAWYLSISVARYVFVGGVRWRRLRGRPVFDRPDSDLGKYLAGLQMAFLTVALLPAAPTGLVRAVAPVALAPSLAVFARDYLAVSGRLCGRARSQN</sequence>
<evidence type="ECO:0000313" key="5">
    <source>
        <dbReference type="Proteomes" id="UP000011867"/>
    </source>
</evidence>
<dbReference type="Proteomes" id="UP000011867">
    <property type="component" value="Chromosome"/>
</dbReference>
<dbReference type="HOGENOM" id="CLU_082036_0_0_2"/>
<feature type="transmembrane region" description="Helical" evidence="3">
    <location>
        <begin position="151"/>
        <end position="179"/>
    </location>
</feature>
<feature type="transmembrane region" description="Helical" evidence="3">
    <location>
        <begin position="77"/>
        <end position="101"/>
    </location>
</feature>
<dbReference type="EMBL" id="HF582854">
    <property type="protein sequence ID" value="CCQ35540.1"/>
    <property type="molecule type" value="Genomic_DNA"/>
</dbReference>
<keyword evidence="3" id="KW-1133">Transmembrane helix</keyword>
<organism evidence="4 5">
    <name type="scientific">Natronomonas moolapensis (strain DSM 18674 / CECT 7526 / JCM 14361 / 8.8.11)</name>
    <dbReference type="NCBI Taxonomy" id="268739"/>
    <lineage>
        <taxon>Archaea</taxon>
        <taxon>Methanobacteriati</taxon>
        <taxon>Methanobacteriota</taxon>
        <taxon>Stenosarchaea group</taxon>
        <taxon>Halobacteria</taxon>
        <taxon>Halobacteriales</taxon>
        <taxon>Natronomonadaceae</taxon>
        <taxon>Natronomonas</taxon>
    </lineage>
</organism>
<dbReference type="Gene3D" id="1.20.120.1760">
    <property type="match status" value="1"/>
</dbReference>
<dbReference type="InterPro" id="IPR048254">
    <property type="entry name" value="CDP_ALCOHOL_P_TRANSF_CS"/>
</dbReference>
<dbReference type="eggNOG" id="arCOG00672">
    <property type="taxonomic scope" value="Archaea"/>
</dbReference>
<evidence type="ECO:0000313" key="4">
    <source>
        <dbReference type="EMBL" id="CCQ35540.1"/>
    </source>
</evidence>
<reference evidence="4 5" key="1">
    <citation type="journal article" date="2013" name="Genome Announc.">
        <title>Genome of the haloarchaeon Natronomonas moolapensis, a neutrophilic member of a previously haloalkaliphilic genus.</title>
        <authorList>
            <person name="Dyall-Smith M.L."/>
            <person name="Pfeiffer F."/>
            <person name="Oberwinkler T."/>
            <person name="Klee K."/>
            <person name="Rampp M."/>
            <person name="Palm P."/>
            <person name="Gross K."/>
            <person name="Schuster S.C."/>
            <person name="Oesterhelt D."/>
        </authorList>
    </citation>
    <scope>NUCLEOTIDE SEQUENCE [LARGE SCALE GENOMIC DNA]</scope>
    <source>
        <strain evidence="5">DSM 18674 / JCM 14361 / 8.8.11</strain>
    </source>
</reference>
<keyword evidence="3" id="KW-0812">Transmembrane</keyword>
<evidence type="ECO:0000256" key="1">
    <source>
        <dbReference type="ARBA" id="ARBA00022679"/>
    </source>
</evidence>
<keyword evidence="1 2" id="KW-0808">Transferase</keyword>
<accession>M1XNN0</accession>
<dbReference type="KEGG" id="nmo:Nmlp_1332"/>
<feature type="transmembrane region" description="Helical" evidence="3">
    <location>
        <begin position="12"/>
        <end position="34"/>
    </location>
</feature>
<dbReference type="GO" id="GO:0008654">
    <property type="term" value="P:phospholipid biosynthetic process"/>
    <property type="evidence" value="ECO:0007669"/>
    <property type="project" value="InterPro"/>
</dbReference>